<evidence type="ECO:0000313" key="2">
    <source>
        <dbReference type="EMBL" id="SDE68494.1"/>
    </source>
</evidence>
<sequence>MTFVKTILLSGVVLLLGISFNYKPAIPKHDPEHAPELVKGNFVDDYGIRYTINDTLWIQLPHTKFHIIKWNTKEQYLLARNDNKNPGEGGLYTRIDYMAFNKMKPWLWGYCLSVYDAKTDSIAEATAKANRTHPKEGCNGYPFSRMKRR</sequence>
<gene>
    <name evidence="2" type="ORF">SAMN05216464_108208</name>
</gene>
<proteinExistence type="predicted"/>
<dbReference type="AlphaFoldDB" id="A0A1G7EXV4"/>
<evidence type="ECO:0000313" key="3">
    <source>
        <dbReference type="Proteomes" id="UP000199072"/>
    </source>
</evidence>
<dbReference type="RefSeq" id="WP_091151134.1">
    <property type="nucleotide sequence ID" value="NZ_FNAI01000008.1"/>
</dbReference>
<organism evidence="2 3">
    <name type="scientific">Mucilaginibacter pineti</name>
    <dbReference type="NCBI Taxonomy" id="1391627"/>
    <lineage>
        <taxon>Bacteria</taxon>
        <taxon>Pseudomonadati</taxon>
        <taxon>Bacteroidota</taxon>
        <taxon>Sphingobacteriia</taxon>
        <taxon>Sphingobacteriales</taxon>
        <taxon>Sphingobacteriaceae</taxon>
        <taxon>Mucilaginibacter</taxon>
    </lineage>
</organism>
<feature type="region of interest" description="Disordered" evidence="1">
    <location>
        <begin position="128"/>
        <end position="149"/>
    </location>
</feature>
<name>A0A1G7EXV4_9SPHI</name>
<dbReference type="EMBL" id="FNAI01000008">
    <property type="protein sequence ID" value="SDE68494.1"/>
    <property type="molecule type" value="Genomic_DNA"/>
</dbReference>
<evidence type="ECO:0000256" key="1">
    <source>
        <dbReference type="SAM" id="MobiDB-lite"/>
    </source>
</evidence>
<keyword evidence="3" id="KW-1185">Reference proteome</keyword>
<protein>
    <submittedName>
        <fullName evidence="2">Uncharacterized protein</fullName>
    </submittedName>
</protein>
<dbReference type="Proteomes" id="UP000199072">
    <property type="component" value="Unassembled WGS sequence"/>
</dbReference>
<accession>A0A1G7EXV4</accession>
<dbReference type="OrthoDB" id="671959at2"/>
<reference evidence="2 3" key="1">
    <citation type="submission" date="2016-10" db="EMBL/GenBank/DDBJ databases">
        <authorList>
            <person name="de Groot N.N."/>
        </authorList>
    </citation>
    <scope>NUCLEOTIDE SEQUENCE [LARGE SCALE GENOMIC DNA]</scope>
    <source>
        <strain evidence="2 3">47C3B</strain>
    </source>
</reference>